<dbReference type="EMBL" id="GBXM01089211">
    <property type="protein sequence ID" value="JAH19366.1"/>
    <property type="molecule type" value="Transcribed_RNA"/>
</dbReference>
<proteinExistence type="predicted"/>
<evidence type="ECO:0000313" key="1">
    <source>
        <dbReference type="EMBL" id="JAH19366.1"/>
    </source>
</evidence>
<sequence>MMSIDRPPHTCTQVSLVLCHFWY</sequence>
<organism evidence="1">
    <name type="scientific">Anguilla anguilla</name>
    <name type="common">European freshwater eel</name>
    <name type="synonym">Muraena anguilla</name>
    <dbReference type="NCBI Taxonomy" id="7936"/>
    <lineage>
        <taxon>Eukaryota</taxon>
        <taxon>Metazoa</taxon>
        <taxon>Chordata</taxon>
        <taxon>Craniata</taxon>
        <taxon>Vertebrata</taxon>
        <taxon>Euteleostomi</taxon>
        <taxon>Actinopterygii</taxon>
        <taxon>Neopterygii</taxon>
        <taxon>Teleostei</taxon>
        <taxon>Anguilliformes</taxon>
        <taxon>Anguillidae</taxon>
        <taxon>Anguilla</taxon>
    </lineage>
</organism>
<reference evidence="1" key="1">
    <citation type="submission" date="2014-11" db="EMBL/GenBank/DDBJ databases">
        <authorList>
            <person name="Amaro Gonzalez C."/>
        </authorList>
    </citation>
    <scope>NUCLEOTIDE SEQUENCE</scope>
</reference>
<accession>A0A0E9QR06</accession>
<name>A0A0E9QR06_ANGAN</name>
<reference evidence="1" key="2">
    <citation type="journal article" date="2015" name="Fish Shellfish Immunol.">
        <title>Early steps in the European eel (Anguilla anguilla)-Vibrio vulnificus interaction in the gills: Role of the RtxA13 toxin.</title>
        <authorList>
            <person name="Callol A."/>
            <person name="Pajuelo D."/>
            <person name="Ebbesson L."/>
            <person name="Teles M."/>
            <person name="MacKenzie S."/>
            <person name="Amaro C."/>
        </authorList>
    </citation>
    <scope>NUCLEOTIDE SEQUENCE</scope>
</reference>
<dbReference type="AlphaFoldDB" id="A0A0E9QR06"/>
<protein>
    <submittedName>
        <fullName evidence="1">Uncharacterized protein</fullName>
    </submittedName>
</protein>